<evidence type="ECO:0000313" key="6">
    <source>
        <dbReference type="Proteomes" id="UP000606720"/>
    </source>
</evidence>
<name>A0A923RTT8_9FIRM</name>
<comment type="caution">
    <text evidence="5">The sequence shown here is derived from an EMBL/GenBank/DDBJ whole genome shotgun (WGS) entry which is preliminary data.</text>
</comment>
<comment type="subcellular location">
    <subcellularLocation>
        <location evidence="1">Cytoplasm</location>
    </subcellularLocation>
</comment>
<protein>
    <submittedName>
        <fullName evidence="5">HPr family phosphocarrier protein</fullName>
    </submittedName>
</protein>
<dbReference type="PANTHER" id="PTHR33705">
    <property type="entry name" value="PHOSPHOCARRIER PROTEIN HPR"/>
    <property type="match status" value="1"/>
</dbReference>
<dbReference type="EMBL" id="JACOPH010000013">
    <property type="protein sequence ID" value="MBC5715042.1"/>
    <property type="molecule type" value="Genomic_DNA"/>
</dbReference>
<keyword evidence="3" id="KW-0598">Phosphotransferase system</keyword>
<gene>
    <name evidence="5" type="ORF">H8S17_12680</name>
</gene>
<keyword evidence="2" id="KW-0963">Cytoplasm</keyword>
<dbReference type="GO" id="GO:0005737">
    <property type="term" value="C:cytoplasm"/>
    <property type="evidence" value="ECO:0007669"/>
    <property type="project" value="UniProtKB-SubCell"/>
</dbReference>
<dbReference type="AlphaFoldDB" id="A0A923RTT8"/>
<evidence type="ECO:0000256" key="2">
    <source>
        <dbReference type="ARBA" id="ARBA00022490"/>
    </source>
</evidence>
<dbReference type="RefSeq" id="WP_186867579.1">
    <property type="nucleotide sequence ID" value="NZ_JACOPH010000013.1"/>
</dbReference>
<feature type="domain" description="HPr" evidence="4">
    <location>
        <begin position="1"/>
        <end position="85"/>
    </location>
</feature>
<sequence>MKTFEYTITDEVGIHARPAGLLVKECKELASSVTLTSNGKSADAKKLMALLALGVKKGDTVKVEISGTDEEQAAEKIEAFFQNSL</sequence>
<dbReference type="Gene3D" id="3.30.1340.10">
    <property type="entry name" value="HPr-like"/>
    <property type="match status" value="1"/>
</dbReference>
<dbReference type="InterPro" id="IPR050399">
    <property type="entry name" value="HPr"/>
</dbReference>
<dbReference type="CDD" id="cd00367">
    <property type="entry name" value="PTS-HPr_like"/>
    <property type="match status" value="1"/>
</dbReference>
<accession>A0A923RTT8</accession>
<dbReference type="PROSITE" id="PS51350">
    <property type="entry name" value="PTS_HPR_DOM"/>
    <property type="match status" value="1"/>
</dbReference>
<dbReference type="NCBIfam" id="TIGR01003">
    <property type="entry name" value="PTS_HPr_family"/>
    <property type="match status" value="1"/>
</dbReference>
<dbReference type="GO" id="GO:0009401">
    <property type="term" value="P:phosphoenolpyruvate-dependent sugar phosphotransferase system"/>
    <property type="evidence" value="ECO:0007669"/>
    <property type="project" value="UniProtKB-KW"/>
</dbReference>
<proteinExistence type="predicted"/>
<reference evidence="5" key="1">
    <citation type="submission" date="2020-08" db="EMBL/GenBank/DDBJ databases">
        <title>Genome public.</title>
        <authorList>
            <person name="Liu C."/>
            <person name="Sun Q."/>
        </authorList>
    </citation>
    <scope>NUCLEOTIDE SEQUENCE</scope>
    <source>
        <strain evidence="5">BX1005</strain>
    </source>
</reference>
<evidence type="ECO:0000256" key="1">
    <source>
        <dbReference type="ARBA" id="ARBA00004496"/>
    </source>
</evidence>
<evidence type="ECO:0000259" key="4">
    <source>
        <dbReference type="PROSITE" id="PS51350"/>
    </source>
</evidence>
<organism evidence="5 6">
    <name type="scientific">Roseburia zhanii</name>
    <dbReference type="NCBI Taxonomy" id="2763064"/>
    <lineage>
        <taxon>Bacteria</taxon>
        <taxon>Bacillati</taxon>
        <taxon>Bacillota</taxon>
        <taxon>Clostridia</taxon>
        <taxon>Lachnospirales</taxon>
        <taxon>Lachnospiraceae</taxon>
        <taxon>Roseburia</taxon>
    </lineage>
</organism>
<dbReference type="SUPFAM" id="SSF55594">
    <property type="entry name" value="HPr-like"/>
    <property type="match status" value="1"/>
</dbReference>
<dbReference type="InterPro" id="IPR000032">
    <property type="entry name" value="HPr-like"/>
</dbReference>
<keyword evidence="6" id="KW-1185">Reference proteome</keyword>
<evidence type="ECO:0000313" key="5">
    <source>
        <dbReference type="EMBL" id="MBC5715042.1"/>
    </source>
</evidence>
<dbReference type="InterPro" id="IPR035895">
    <property type="entry name" value="HPr-like_sf"/>
</dbReference>
<dbReference type="PANTHER" id="PTHR33705:SF2">
    <property type="entry name" value="PHOSPHOCARRIER PROTEIN NPR"/>
    <property type="match status" value="1"/>
</dbReference>
<dbReference type="PRINTS" id="PR00107">
    <property type="entry name" value="PHOSPHOCPHPR"/>
</dbReference>
<dbReference type="Proteomes" id="UP000606720">
    <property type="component" value="Unassembled WGS sequence"/>
</dbReference>
<dbReference type="Pfam" id="PF00381">
    <property type="entry name" value="PTS-HPr"/>
    <property type="match status" value="1"/>
</dbReference>
<evidence type="ECO:0000256" key="3">
    <source>
        <dbReference type="ARBA" id="ARBA00022683"/>
    </source>
</evidence>